<evidence type="ECO:0000313" key="5">
    <source>
        <dbReference type="EMBL" id="KAB1228263.1"/>
    </source>
</evidence>
<organism evidence="5 6">
    <name type="scientific">Morella rubra</name>
    <name type="common">Chinese bayberry</name>
    <dbReference type="NCBI Taxonomy" id="262757"/>
    <lineage>
        <taxon>Eukaryota</taxon>
        <taxon>Viridiplantae</taxon>
        <taxon>Streptophyta</taxon>
        <taxon>Embryophyta</taxon>
        <taxon>Tracheophyta</taxon>
        <taxon>Spermatophyta</taxon>
        <taxon>Magnoliopsida</taxon>
        <taxon>eudicotyledons</taxon>
        <taxon>Gunneridae</taxon>
        <taxon>Pentapetalae</taxon>
        <taxon>rosids</taxon>
        <taxon>fabids</taxon>
        <taxon>Fagales</taxon>
        <taxon>Myricaceae</taxon>
        <taxon>Morella</taxon>
    </lineage>
</organism>
<dbReference type="SUPFAM" id="SSF54928">
    <property type="entry name" value="RNA-binding domain, RBD"/>
    <property type="match status" value="2"/>
</dbReference>
<name>A0A6A1WUC9_9ROSI</name>
<dbReference type="GO" id="GO:1990904">
    <property type="term" value="C:ribonucleoprotein complex"/>
    <property type="evidence" value="ECO:0007669"/>
    <property type="project" value="UniProtKB-KW"/>
</dbReference>
<evidence type="ECO:0000313" key="6">
    <source>
        <dbReference type="Proteomes" id="UP000516437"/>
    </source>
</evidence>
<dbReference type="PANTHER" id="PTHR21245">
    <property type="entry name" value="HETEROGENEOUS NUCLEAR RIBONUCLEOPROTEIN"/>
    <property type="match status" value="1"/>
</dbReference>
<feature type="region of interest" description="Disordered" evidence="3">
    <location>
        <begin position="451"/>
        <end position="658"/>
    </location>
</feature>
<feature type="compositionally biased region" description="Acidic residues" evidence="3">
    <location>
        <begin position="100"/>
        <end position="174"/>
    </location>
</feature>
<feature type="compositionally biased region" description="Low complexity" evidence="3">
    <location>
        <begin position="8"/>
        <end position="25"/>
    </location>
</feature>
<protein>
    <submittedName>
        <fullName evidence="5">Heterogeneous nuclear ribonucleoprotein Q</fullName>
    </submittedName>
</protein>
<feature type="compositionally biased region" description="Basic and acidic residues" evidence="3">
    <location>
        <begin position="76"/>
        <end position="99"/>
    </location>
</feature>
<feature type="domain" description="RRM" evidence="4">
    <location>
        <begin position="368"/>
        <end position="450"/>
    </location>
</feature>
<dbReference type="CDD" id="cd00590">
    <property type="entry name" value="RRM_SF"/>
    <property type="match status" value="3"/>
</dbReference>
<dbReference type="InterPro" id="IPR012677">
    <property type="entry name" value="Nucleotide-bd_a/b_plait_sf"/>
</dbReference>
<gene>
    <name evidence="5" type="ORF">CJ030_MR7G001990</name>
</gene>
<dbReference type="Gene3D" id="3.30.70.330">
    <property type="match status" value="3"/>
</dbReference>
<feature type="domain" description="RRM" evidence="4">
    <location>
        <begin position="191"/>
        <end position="269"/>
    </location>
</feature>
<dbReference type="EMBL" id="RXIC02000005">
    <property type="protein sequence ID" value="KAB1228263.1"/>
    <property type="molecule type" value="Genomic_DNA"/>
</dbReference>
<dbReference type="InterPro" id="IPR000504">
    <property type="entry name" value="RRM_dom"/>
</dbReference>
<feature type="region of interest" description="Disordered" evidence="3">
    <location>
        <begin position="744"/>
        <end position="778"/>
    </location>
</feature>
<accession>A0A6A1WUC9</accession>
<feature type="compositionally biased region" description="Low complexity" evidence="3">
    <location>
        <begin position="467"/>
        <end position="487"/>
    </location>
</feature>
<evidence type="ECO:0000259" key="4">
    <source>
        <dbReference type="PROSITE" id="PS50102"/>
    </source>
</evidence>
<dbReference type="InterPro" id="IPR035979">
    <property type="entry name" value="RBD_domain_sf"/>
</dbReference>
<dbReference type="PROSITE" id="PS50102">
    <property type="entry name" value="RRM"/>
    <property type="match status" value="3"/>
</dbReference>
<dbReference type="Proteomes" id="UP000516437">
    <property type="component" value="Unassembled WGS sequence"/>
</dbReference>
<comment type="caution">
    <text evidence="5">The sequence shown here is derived from an EMBL/GenBank/DDBJ whole genome shotgun (WGS) entry which is preliminary data.</text>
</comment>
<dbReference type="FunFam" id="3.30.70.330:FF:000310">
    <property type="entry name" value="RNA recognition water-stress protein1"/>
    <property type="match status" value="1"/>
</dbReference>
<feature type="domain" description="RRM" evidence="4">
    <location>
        <begin position="271"/>
        <end position="355"/>
    </location>
</feature>
<evidence type="ECO:0000256" key="2">
    <source>
        <dbReference type="PROSITE-ProRule" id="PRU00176"/>
    </source>
</evidence>
<dbReference type="FunFam" id="3.30.70.330:FF:000187">
    <property type="entry name" value="Heterogeneous nuclear ribonucleoprotein Q"/>
    <property type="match status" value="1"/>
</dbReference>
<evidence type="ECO:0000256" key="1">
    <source>
        <dbReference type="ARBA" id="ARBA00022884"/>
    </source>
</evidence>
<keyword evidence="6" id="KW-1185">Reference proteome</keyword>
<dbReference type="AlphaFoldDB" id="A0A6A1WUC9"/>
<feature type="region of interest" description="Disordered" evidence="3">
    <location>
        <begin position="76"/>
        <end position="180"/>
    </location>
</feature>
<evidence type="ECO:0000256" key="3">
    <source>
        <dbReference type="SAM" id="MobiDB-lite"/>
    </source>
</evidence>
<dbReference type="FunFam" id="3.30.70.330:FF:000806">
    <property type="entry name" value="Heterogeneous nuclear ribonucleoprotein Q isoform A"/>
    <property type="match status" value="1"/>
</dbReference>
<dbReference type="SMART" id="SM00360">
    <property type="entry name" value="RRM"/>
    <property type="match status" value="3"/>
</dbReference>
<sequence>MPPRTVKRGAAAAGSRRTARTTRGTPKAQNQTPDAVSEESMKFEEVSVTVVEEVKIEQKPVFEEKRAVVEFEADAKELGSVKKEDEVKESVDEYEKDERLELEDNDPEYEPEEYGGVDYDEKEIEQEDVQEVGDDEEEELEDNTVEEEEGDIVEEEMEDVHEELEGEEDDEHAEEEEHHEVVKERRKRKEFEVFVGGLDKDATEDDLRKVFGAVGEVTEVRLMMNPQTKKNKGFAFLRFATVEQAKRVVTELKHPMINGKQCGVTPSQDSDTLFLGNICKTWTKEALKEKLKHYGVDNVEDLTLVEDSNNEGMNRGFAFLEFSSRSEAMDAFKRLQKRDVVFGVDRPAKVSFADSFIDPGDEIMAQVKTVFVDGLPASWDEDRVRELLKKYGEIEKIELARNMPSAKRRDFGFVTFDTHDAAVTCAKSINNAELGEGEHKAKVRARLSRPLQRGKGKHVSRGDFRSGRGVSRVVRSSWSRPAPRSLPVRGVRGIGTRLPPASMKRPGGLRDRRPVLSMPTRGRPLPPPVRSYDRRAPVPAYPKSSLKRDYGRRDEFPPPRSRAAVDYGTRAIPERRLSYREEYSSRGPGYSDLPRSTSRPVARRAYVDDGYSQRFERPAPPPPSYREGRARDYDSMSGSKRPYALDDVPPRYAESGVRQSRARIDYEYSAGASQYGDAYGDRLGRSNIGYGSGRSSASSQDSHGLYSSRQGMSYGGGSFNGSDVGGMYSSSYVARRAYVDDGYSQRFERPAPPPPSYREGRARDYDSMSGSKRPYVALDDVPPRYAESGVRQSRARIDYEYSAGASQYGDAYGDRLGRSNIGYGSGRSSASSQDSHGLYSSRQGMSYGGGSFNGSDVGGMYSSSYGSDYMSRGSDVGGSSYSSMYSGRGMGGSNYMGNGGSGSYY</sequence>
<reference evidence="5 6" key="1">
    <citation type="journal article" date="2019" name="Plant Biotechnol. J.">
        <title>The red bayberry genome and genetic basis of sex determination.</title>
        <authorList>
            <person name="Jia H.M."/>
            <person name="Jia H.J."/>
            <person name="Cai Q.L."/>
            <person name="Wang Y."/>
            <person name="Zhao H.B."/>
            <person name="Yang W.F."/>
            <person name="Wang G.Y."/>
            <person name="Li Y.H."/>
            <person name="Zhan D.L."/>
            <person name="Shen Y.T."/>
            <person name="Niu Q.F."/>
            <person name="Chang L."/>
            <person name="Qiu J."/>
            <person name="Zhao L."/>
            <person name="Xie H.B."/>
            <person name="Fu W.Y."/>
            <person name="Jin J."/>
            <person name="Li X.W."/>
            <person name="Jiao Y."/>
            <person name="Zhou C.C."/>
            <person name="Tu T."/>
            <person name="Chai C.Y."/>
            <person name="Gao J.L."/>
            <person name="Fan L.J."/>
            <person name="van de Weg E."/>
            <person name="Wang J.Y."/>
            <person name="Gao Z.S."/>
        </authorList>
    </citation>
    <scope>NUCLEOTIDE SEQUENCE [LARGE SCALE GENOMIC DNA]</scope>
    <source>
        <tissue evidence="5">Leaves</tissue>
    </source>
</reference>
<feature type="region of interest" description="Disordered" evidence="3">
    <location>
        <begin position="1"/>
        <end position="41"/>
    </location>
</feature>
<keyword evidence="5" id="KW-0687">Ribonucleoprotein</keyword>
<feature type="compositionally biased region" description="Basic and acidic residues" evidence="3">
    <location>
        <begin position="546"/>
        <end position="557"/>
    </location>
</feature>
<feature type="compositionally biased region" description="Basic and acidic residues" evidence="3">
    <location>
        <begin position="572"/>
        <end position="584"/>
    </location>
</feature>
<keyword evidence="1 2" id="KW-0694">RNA-binding</keyword>
<dbReference type="GO" id="GO:0003723">
    <property type="term" value="F:RNA binding"/>
    <property type="evidence" value="ECO:0007669"/>
    <property type="project" value="UniProtKB-UniRule"/>
</dbReference>
<proteinExistence type="predicted"/>
<dbReference type="OrthoDB" id="3800936at2759"/>
<dbReference type="Pfam" id="PF00076">
    <property type="entry name" value="RRM_1"/>
    <property type="match status" value="3"/>
</dbReference>